<organism evidence="1">
    <name type="scientific">Trepomonas sp. PC1</name>
    <dbReference type="NCBI Taxonomy" id="1076344"/>
    <lineage>
        <taxon>Eukaryota</taxon>
        <taxon>Metamonada</taxon>
        <taxon>Diplomonadida</taxon>
        <taxon>Hexamitidae</taxon>
        <taxon>Hexamitinae</taxon>
        <taxon>Trepomonas</taxon>
    </lineage>
</organism>
<accession>A0A146K4N9</accession>
<proteinExistence type="predicted"/>
<dbReference type="InterPro" id="IPR032675">
    <property type="entry name" value="LRR_dom_sf"/>
</dbReference>
<sequence>GMFESVNLPSLVQMNSIYQFQACTKLRIFKALKVEVIGQQCFQLCDNLETVIAPKAEIRHRAFSKCGLLKAVCALKSQFNCTCNKCPKCLGSFEQCLHRGQAYHMLNRIHELNQQGQLLMN</sequence>
<feature type="non-terminal residue" evidence="1">
    <location>
        <position position="121"/>
    </location>
</feature>
<reference evidence="1" key="1">
    <citation type="submission" date="2015-07" db="EMBL/GenBank/DDBJ databases">
        <title>Adaptation to a free-living lifestyle via gene acquisitions in the diplomonad Trepomonas sp. PC1.</title>
        <authorList>
            <person name="Xu F."/>
            <person name="Jerlstrom-Hultqvist J."/>
            <person name="Kolisko M."/>
            <person name="Simpson A.G.B."/>
            <person name="Roger A.J."/>
            <person name="Svard S.G."/>
            <person name="Andersson J.O."/>
        </authorList>
    </citation>
    <scope>NUCLEOTIDE SEQUENCE</scope>
    <source>
        <strain evidence="1">PC1</strain>
    </source>
</reference>
<evidence type="ECO:0000313" key="1">
    <source>
        <dbReference type="EMBL" id="JAP90541.1"/>
    </source>
</evidence>
<dbReference type="Gene3D" id="3.80.10.10">
    <property type="entry name" value="Ribonuclease Inhibitor"/>
    <property type="match status" value="1"/>
</dbReference>
<dbReference type="InterPro" id="IPR026906">
    <property type="entry name" value="LRR_5"/>
</dbReference>
<dbReference type="AlphaFoldDB" id="A0A146K4N9"/>
<protein>
    <submittedName>
        <fullName evidence="1">Leucine rich repeats-containing protein</fullName>
    </submittedName>
</protein>
<dbReference type="Pfam" id="PF13306">
    <property type="entry name" value="LRR_5"/>
    <property type="match status" value="1"/>
</dbReference>
<gene>
    <name evidence="1" type="ORF">TPC1_20160</name>
</gene>
<feature type="non-terminal residue" evidence="1">
    <location>
        <position position="1"/>
    </location>
</feature>
<name>A0A146K4N9_9EUKA</name>
<dbReference type="EMBL" id="GDID01006065">
    <property type="protein sequence ID" value="JAP90541.1"/>
    <property type="molecule type" value="Transcribed_RNA"/>
</dbReference>